<protein>
    <recommendedName>
        <fullName evidence="3">Uridine phosphorylase</fullName>
        <ecNumber evidence="2">2.4.2.3</ecNumber>
    </recommendedName>
</protein>
<comment type="catalytic activity">
    <reaction evidence="6">
        <text>uridine + phosphate = alpha-D-ribose 1-phosphate + uracil</text>
        <dbReference type="Rhea" id="RHEA:24388"/>
        <dbReference type="ChEBI" id="CHEBI:16704"/>
        <dbReference type="ChEBI" id="CHEBI:17568"/>
        <dbReference type="ChEBI" id="CHEBI:43474"/>
        <dbReference type="ChEBI" id="CHEBI:57720"/>
        <dbReference type="EC" id="2.4.2.3"/>
    </reaction>
</comment>
<evidence type="ECO:0000256" key="4">
    <source>
        <dbReference type="ARBA" id="ARBA00022676"/>
    </source>
</evidence>
<keyword evidence="10" id="KW-1185">Reference proteome</keyword>
<organism evidence="9 11">
    <name type="scientific">Streptococcus zhangguiae</name>
    <dbReference type="NCBI Taxonomy" id="2664091"/>
    <lineage>
        <taxon>Bacteria</taxon>
        <taxon>Bacillati</taxon>
        <taxon>Bacillota</taxon>
        <taxon>Bacilli</taxon>
        <taxon>Lactobacillales</taxon>
        <taxon>Streptococcaceae</taxon>
        <taxon>Streptococcus</taxon>
    </lineage>
</organism>
<proteinExistence type="inferred from homology"/>
<keyword evidence="4" id="KW-0328">Glycosyltransferase</keyword>
<accession>A0A6I4RHR5</accession>
<evidence type="ECO:0000256" key="2">
    <source>
        <dbReference type="ARBA" id="ARBA00011888"/>
    </source>
</evidence>
<evidence type="ECO:0000313" key="9">
    <source>
        <dbReference type="EMBL" id="MWV56051.1"/>
    </source>
</evidence>
<evidence type="ECO:0000313" key="11">
    <source>
        <dbReference type="Proteomes" id="UP000435423"/>
    </source>
</evidence>
<reference evidence="8 10" key="2">
    <citation type="submission" date="2019-11" db="EMBL/GenBank/DDBJ databases">
        <title>Streptococcis sp. isolated from the respiratory tract of Marmot.</title>
        <authorList>
            <person name="Zhang G."/>
        </authorList>
    </citation>
    <scope>NUCLEOTIDE SEQUENCE [LARGE SCALE GENOMIC DNA]</scope>
    <source>
        <strain evidence="10">zg-86</strain>
        <strain evidence="8">Zg-86</strain>
    </source>
</reference>
<dbReference type="SUPFAM" id="SSF53167">
    <property type="entry name" value="Purine and uridine phosphorylases"/>
    <property type="match status" value="1"/>
</dbReference>
<dbReference type="InterPro" id="IPR035994">
    <property type="entry name" value="Nucleoside_phosphorylase_sf"/>
</dbReference>
<feature type="domain" description="Nucleoside phosphorylase" evidence="7">
    <location>
        <begin position="16"/>
        <end position="200"/>
    </location>
</feature>
<evidence type="ECO:0000256" key="5">
    <source>
        <dbReference type="ARBA" id="ARBA00022679"/>
    </source>
</evidence>
<dbReference type="Proteomes" id="UP000435423">
    <property type="component" value="Unassembled WGS sequence"/>
</dbReference>
<name>A0A6I4RHR5_9STRE</name>
<dbReference type="Proteomes" id="UP000435060">
    <property type="component" value="Unassembled WGS sequence"/>
</dbReference>
<reference evidence="9 11" key="1">
    <citation type="submission" date="2019-10" db="EMBL/GenBank/DDBJ databases">
        <title>Streptococcis sp, isolated from the respiratory tract of Marmot.</title>
        <authorList>
            <person name="Zhang G."/>
        </authorList>
    </citation>
    <scope>NUCLEOTIDE SEQUENCE [LARGE SCALE GENOMIC DNA]</scope>
    <source>
        <strain evidence="9">Zg-70</strain>
        <strain evidence="11">zg-70</strain>
    </source>
</reference>
<evidence type="ECO:0000313" key="10">
    <source>
        <dbReference type="Proteomes" id="UP000435060"/>
    </source>
</evidence>
<dbReference type="AlphaFoldDB" id="A0A6I4RHR5"/>
<dbReference type="InterPro" id="IPR018016">
    <property type="entry name" value="Nucleoside_phosphorylase_CS"/>
</dbReference>
<dbReference type="Gene3D" id="3.40.50.1580">
    <property type="entry name" value="Nucleoside phosphorylase domain"/>
    <property type="match status" value="1"/>
</dbReference>
<dbReference type="EMBL" id="WLCG01000003">
    <property type="protein sequence ID" value="MTB64063.1"/>
    <property type="molecule type" value="Genomic_DNA"/>
</dbReference>
<dbReference type="Pfam" id="PF01048">
    <property type="entry name" value="PNP_UDP_1"/>
    <property type="match status" value="1"/>
</dbReference>
<dbReference type="GO" id="GO:0005829">
    <property type="term" value="C:cytosol"/>
    <property type="evidence" value="ECO:0007669"/>
    <property type="project" value="TreeGrafter"/>
</dbReference>
<gene>
    <name evidence="8" type="ORF">GGG87_03480</name>
    <name evidence="9" type="ORF">GGH11_03520</name>
</gene>
<comment type="similarity">
    <text evidence="1">Belongs to the PNP/UDP phosphorylase family.</text>
</comment>
<evidence type="ECO:0000256" key="1">
    <source>
        <dbReference type="ARBA" id="ARBA00010456"/>
    </source>
</evidence>
<keyword evidence="5" id="KW-0808">Transferase</keyword>
<evidence type="ECO:0000259" key="7">
    <source>
        <dbReference type="Pfam" id="PF01048"/>
    </source>
</evidence>
<dbReference type="PROSITE" id="PS01232">
    <property type="entry name" value="PNP_UDP_1"/>
    <property type="match status" value="1"/>
</dbReference>
<dbReference type="EMBL" id="WUBJ01000003">
    <property type="protein sequence ID" value="MWV56051.1"/>
    <property type="molecule type" value="Genomic_DNA"/>
</dbReference>
<dbReference type="InterPro" id="IPR000845">
    <property type="entry name" value="Nucleoside_phosphorylase_d"/>
</dbReference>
<sequence>MFMQPHIRCGKEHAARYAILPGDPMRVDRVAEFLDNAVSIAFNREHKSVRGTYKGIPVLVVSTGMGGPSTGIAVEELHNIGVTHMIRIGSCGALQEPIELGDLLILNGAVRDEGTSKAYIDTAFPAIPDTKVLVALIRAAETQGIRHHIGIGRSHDSFYTDREEAIDAYWSKQGVLGADMESAALFTIGALRGVKTGSILNTVALFEGDLGQDINGYVNGDELAASGEKNEILTALKAIVLLENERKES</sequence>
<dbReference type="EC" id="2.4.2.3" evidence="2"/>
<dbReference type="PANTHER" id="PTHR43691">
    <property type="entry name" value="URIDINE PHOSPHORYLASE"/>
    <property type="match status" value="1"/>
</dbReference>
<evidence type="ECO:0000256" key="3">
    <source>
        <dbReference type="ARBA" id="ARBA00021980"/>
    </source>
</evidence>
<dbReference type="CDD" id="cd17767">
    <property type="entry name" value="UP_EcUdp-like"/>
    <property type="match status" value="1"/>
</dbReference>
<comment type="caution">
    <text evidence="9">The sequence shown here is derived from an EMBL/GenBank/DDBJ whole genome shotgun (WGS) entry which is preliminary data.</text>
</comment>
<evidence type="ECO:0000256" key="6">
    <source>
        <dbReference type="ARBA" id="ARBA00048447"/>
    </source>
</evidence>
<dbReference type="GO" id="GO:0009164">
    <property type="term" value="P:nucleoside catabolic process"/>
    <property type="evidence" value="ECO:0007669"/>
    <property type="project" value="UniProtKB-ARBA"/>
</dbReference>
<dbReference type="GO" id="GO:0004850">
    <property type="term" value="F:uridine phosphorylase activity"/>
    <property type="evidence" value="ECO:0007669"/>
    <property type="project" value="UniProtKB-EC"/>
</dbReference>
<dbReference type="PANTHER" id="PTHR43691:SF11">
    <property type="entry name" value="FI09636P-RELATED"/>
    <property type="match status" value="1"/>
</dbReference>
<evidence type="ECO:0000313" key="8">
    <source>
        <dbReference type="EMBL" id="MTB64063.1"/>
    </source>
</evidence>